<dbReference type="PROSITE" id="PS51419">
    <property type="entry name" value="RAB"/>
    <property type="match status" value="1"/>
</dbReference>
<keyword evidence="1" id="KW-0547">Nucleotide-binding</keyword>
<reference evidence="3 4" key="1">
    <citation type="submission" date="2024-04" db="EMBL/GenBank/DDBJ databases">
        <title>Tritrichomonas musculus Genome.</title>
        <authorList>
            <person name="Alves-Ferreira E."/>
            <person name="Grigg M."/>
            <person name="Lorenzi H."/>
            <person name="Galac M."/>
        </authorList>
    </citation>
    <scope>NUCLEOTIDE SEQUENCE [LARGE SCALE GENOMIC DNA]</scope>
    <source>
        <strain evidence="3 4">EAF2021</strain>
    </source>
</reference>
<dbReference type="InterPro" id="IPR001806">
    <property type="entry name" value="Small_GTPase"/>
</dbReference>
<dbReference type="InterPro" id="IPR027417">
    <property type="entry name" value="P-loop_NTPase"/>
</dbReference>
<dbReference type="CDD" id="cd00154">
    <property type="entry name" value="Rab"/>
    <property type="match status" value="1"/>
</dbReference>
<dbReference type="InterPro" id="IPR050227">
    <property type="entry name" value="Rab"/>
</dbReference>
<dbReference type="PROSITE" id="PS51417">
    <property type="entry name" value="ARF"/>
    <property type="match status" value="1"/>
</dbReference>
<dbReference type="InterPro" id="IPR005225">
    <property type="entry name" value="Small_GTP-bd"/>
</dbReference>
<dbReference type="Pfam" id="PF00071">
    <property type="entry name" value="Ras"/>
    <property type="match status" value="1"/>
</dbReference>
<dbReference type="SUPFAM" id="SSF52540">
    <property type="entry name" value="P-loop containing nucleoside triphosphate hydrolases"/>
    <property type="match status" value="1"/>
</dbReference>
<dbReference type="Gene3D" id="3.40.50.300">
    <property type="entry name" value="P-loop containing nucleotide triphosphate hydrolases"/>
    <property type="match status" value="1"/>
</dbReference>
<dbReference type="EMBL" id="JAPFFF010000004">
    <property type="protein sequence ID" value="KAK8892204.1"/>
    <property type="molecule type" value="Genomic_DNA"/>
</dbReference>
<sequence>MTVNCITMKKKTQIGEEALKIILLGDSSVGKTSLINSWLNETFEPETRPTIGTSNFFKTVELSDESEVKISLWDTAGQEQYRTIAPLYIRGSKVAIIVTSSIDSQSFKSISFWIELISATQVNDTKLILAINKIDLMDSAIDDLTDLIEEYKPKFDQFFCVSAKTGENVDSLFIAAAFLAKEVQSLSNNNSIAEFNELKTNRSCC</sequence>
<dbReference type="NCBIfam" id="TIGR00231">
    <property type="entry name" value="small_GTP"/>
    <property type="match status" value="1"/>
</dbReference>
<dbReference type="SMART" id="SM00174">
    <property type="entry name" value="RHO"/>
    <property type="match status" value="1"/>
</dbReference>
<evidence type="ECO:0000256" key="1">
    <source>
        <dbReference type="ARBA" id="ARBA00022741"/>
    </source>
</evidence>
<dbReference type="PANTHER" id="PTHR47977">
    <property type="entry name" value="RAS-RELATED PROTEIN RAB"/>
    <property type="match status" value="1"/>
</dbReference>
<evidence type="ECO:0008006" key="5">
    <source>
        <dbReference type="Google" id="ProtNLM"/>
    </source>
</evidence>
<dbReference type="PRINTS" id="PR00449">
    <property type="entry name" value="RASTRNSFRMNG"/>
</dbReference>
<evidence type="ECO:0000313" key="3">
    <source>
        <dbReference type="EMBL" id="KAK8892204.1"/>
    </source>
</evidence>
<evidence type="ECO:0000313" key="4">
    <source>
        <dbReference type="Proteomes" id="UP001470230"/>
    </source>
</evidence>
<evidence type="ECO:0000256" key="2">
    <source>
        <dbReference type="ARBA" id="ARBA00023134"/>
    </source>
</evidence>
<gene>
    <name evidence="3" type="ORF">M9Y10_029427</name>
</gene>
<dbReference type="SMART" id="SM00175">
    <property type="entry name" value="RAB"/>
    <property type="match status" value="1"/>
</dbReference>
<accession>A0ABR2KM98</accession>
<dbReference type="PROSITE" id="PS51420">
    <property type="entry name" value="RHO"/>
    <property type="match status" value="1"/>
</dbReference>
<protein>
    <recommendedName>
        <fullName evidence="5">Small GTP-binding protein</fullName>
    </recommendedName>
</protein>
<organism evidence="3 4">
    <name type="scientific">Tritrichomonas musculus</name>
    <dbReference type="NCBI Taxonomy" id="1915356"/>
    <lineage>
        <taxon>Eukaryota</taxon>
        <taxon>Metamonada</taxon>
        <taxon>Parabasalia</taxon>
        <taxon>Tritrichomonadida</taxon>
        <taxon>Tritrichomonadidae</taxon>
        <taxon>Tritrichomonas</taxon>
    </lineage>
</organism>
<dbReference type="SMART" id="SM00173">
    <property type="entry name" value="RAS"/>
    <property type="match status" value="1"/>
</dbReference>
<keyword evidence="2" id="KW-0342">GTP-binding</keyword>
<name>A0ABR2KM98_9EUKA</name>
<proteinExistence type="predicted"/>
<dbReference type="Proteomes" id="UP001470230">
    <property type="component" value="Unassembled WGS sequence"/>
</dbReference>
<comment type="caution">
    <text evidence="3">The sequence shown here is derived from an EMBL/GenBank/DDBJ whole genome shotgun (WGS) entry which is preliminary data.</text>
</comment>
<keyword evidence="4" id="KW-1185">Reference proteome</keyword>